<dbReference type="STRING" id="398579.Spea_0896"/>
<dbReference type="PANTHER" id="PTHR13016:SF0">
    <property type="entry name" value="AMME SYNDROME CANDIDATE GENE 1 PROTEIN"/>
    <property type="match status" value="1"/>
</dbReference>
<dbReference type="Gene3D" id="3.30.1490.150">
    <property type="entry name" value="Hypothetical protein ph0010, domain 2"/>
    <property type="match status" value="1"/>
</dbReference>
<dbReference type="SUPFAM" id="SSF143447">
    <property type="entry name" value="AMMECR1-like"/>
    <property type="match status" value="1"/>
</dbReference>
<gene>
    <name evidence="2" type="ordered locus">Spea_0896</name>
</gene>
<evidence type="ECO:0000259" key="1">
    <source>
        <dbReference type="PROSITE" id="PS51112"/>
    </source>
</evidence>
<dbReference type="InterPro" id="IPR036071">
    <property type="entry name" value="AMMECR1_dom_sf"/>
</dbReference>
<dbReference type="NCBIfam" id="TIGR04335">
    <property type="entry name" value="AmmeMemoSam_A"/>
    <property type="match status" value="1"/>
</dbReference>
<sequence>MPALPALPAVKLTIAEKRQLLSLARITLTKALVPQQNLEVSQAPLDDTLNRLKLGCFVTLTLEGELKGCMGCIEGERTLTELIPALASSSAFSDRRFLPLVESQLKPLCIEISLLSQMSPIEVKDQMQLQTYLQGSSLGLVLKEGDRKAVFLPQVWQQLPEAKDFIEALKAKGGWGRNEWPPNMQVEVFSVTQFSEEKL</sequence>
<dbReference type="RefSeq" id="WP_012154157.1">
    <property type="nucleotide sequence ID" value="NC_009901.1"/>
</dbReference>
<dbReference type="Gene3D" id="3.30.700.20">
    <property type="entry name" value="Hypothetical protein ph0010, domain 1"/>
    <property type="match status" value="1"/>
</dbReference>
<protein>
    <submittedName>
        <fullName evidence="2">AMMECR1 domain protein</fullName>
    </submittedName>
</protein>
<dbReference type="HOGENOM" id="CLU_095686_0_0_6"/>
<dbReference type="InterPro" id="IPR023473">
    <property type="entry name" value="AMMECR1"/>
</dbReference>
<dbReference type="eggNOG" id="COG2078">
    <property type="taxonomic scope" value="Bacteria"/>
</dbReference>
<keyword evidence="3" id="KW-1185">Reference proteome</keyword>
<feature type="domain" description="AMMECR1" evidence="1">
    <location>
        <begin position="15"/>
        <end position="199"/>
    </location>
</feature>
<dbReference type="InterPro" id="IPR027623">
    <property type="entry name" value="AmmeMemoSam_A"/>
</dbReference>
<dbReference type="PROSITE" id="PS51112">
    <property type="entry name" value="AMMECR1"/>
    <property type="match status" value="1"/>
</dbReference>
<reference evidence="2 3" key="1">
    <citation type="submission" date="2007-10" db="EMBL/GenBank/DDBJ databases">
        <title>Complete sequence of Shewanella pealeana ATCC 700345.</title>
        <authorList>
            <consortium name="US DOE Joint Genome Institute"/>
            <person name="Copeland A."/>
            <person name="Lucas S."/>
            <person name="Lapidus A."/>
            <person name="Barry K."/>
            <person name="Glavina del Rio T."/>
            <person name="Dalin E."/>
            <person name="Tice H."/>
            <person name="Pitluck S."/>
            <person name="Chertkov O."/>
            <person name="Brettin T."/>
            <person name="Bruce D."/>
            <person name="Detter J.C."/>
            <person name="Han C."/>
            <person name="Schmutz J."/>
            <person name="Larimer F."/>
            <person name="Land M."/>
            <person name="Hauser L."/>
            <person name="Kyrpides N."/>
            <person name="Kim E."/>
            <person name="Zhao J.-S.Z."/>
            <person name="Manno D."/>
            <person name="Hawari J."/>
            <person name="Richardson P."/>
        </authorList>
    </citation>
    <scope>NUCLEOTIDE SEQUENCE [LARGE SCALE GENOMIC DNA]</scope>
    <source>
        <strain evidence="3">ATCC 700345 / ANG-SQ1</strain>
    </source>
</reference>
<evidence type="ECO:0000313" key="3">
    <source>
        <dbReference type="Proteomes" id="UP000002608"/>
    </source>
</evidence>
<evidence type="ECO:0000313" key="2">
    <source>
        <dbReference type="EMBL" id="ABV86223.1"/>
    </source>
</evidence>
<dbReference type="KEGG" id="spl:Spea_0896"/>
<name>A8H0Y6_SHEPA</name>
<proteinExistence type="predicted"/>
<organism evidence="2 3">
    <name type="scientific">Shewanella pealeana (strain ATCC 700345 / ANG-SQ1)</name>
    <dbReference type="NCBI Taxonomy" id="398579"/>
    <lineage>
        <taxon>Bacteria</taxon>
        <taxon>Pseudomonadati</taxon>
        <taxon>Pseudomonadota</taxon>
        <taxon>Gammaproteobacteria</taxon>
        <taxon>Alteromonadales</taxon>
        <taxon>Shewanellaceae</taxon>
        <taxon>Shewanella</taxon>
    </lineage>
</organism>
<dbReference type="PANTHER" id="PTHR13016">
    <property type="entry name" value="AMMECR1 HOMOLOG"/>
    <property type="match status" value="1"/>
</dbReference>
<dbReference type="Proteomes" id="UP000002608">
    <property type="component" value="Chromosome"/>
</dbReference>
<dbReference type="AlphaFoldDB" id="A8H0Y6"/>
<dbReference type="InterPro" id="IPR002733">
    <property type="entry name" value="AMMECR1_domain"/>
</dbReference>
<dbReference type="EMBL" id="CP000851">
    <property type="protein sequence ID" value="ABV86223.1"/>
    <property type="molecule type" value="Genomic_DNA"/>
</dbReference>
<accession>A8H0Y6</accession>
<dbReference type="InterPro" id="IPR027485">
    <property type="entry name" value="AMMECR1_N"/>
</dbReference>
<dbReference type="Pfam" id="PF01871">
    <property type="entry name" value="AMMECR1"/>
    <property type="match status" value="1"/>
</dbReference>